<organism evidence="6 7">
    <name type="scientific">Desulfosporosinus nitroreducens</name>
    <dbReference type="NCBI Taxonomy" id="2018668"/>
    <lineage>
        <taxon>Bacteria</taxon>
        <taxon>Bacillati</taxon>
        <taxon>Bacillota</taxon>
        <taxon>Clostridia</taxon>
        <taxon>Eubacteriales</taxon>
        <taxon>Desulfitobacteriaceae</taxon>
        <taxon>Desulfosporosinus</taxon>
    </lineage>
</organism>
<keyword evidence="6" id="KW-0378">Hydrolase</keyword>
<dbReference type="Pfam" id="PF01420">
    <property type="entry name" value="Methylase_S"/>
    <property type="match status" value="2"/>
</dbReference>
<evidence type="ECO:0000313" key="7">
    <source>
        <dbReference type="Proteomes" id="UP001176021"/>
    </source>
</evidence>
<dbReference type="RefSeq" id="WP_301997420.1">
    <property type="nucleotide sequence ID" value="NZ_JAMJEV010000001.1"/>
</dbReference>
<dbReference type="GO" id="GO:0004519">
    <property type="term" value="F:endonuclease activity"/>
    <property type="evidence" value="ECO:0007669"/>
    <property type="project" value="UniProtKB-KW"/>
</dbReference>
<evidence type="ECO:0000259" key="5">
    <source>
        <dbReference type="Pfam" id="PF01420"/>
    </source>
</evidence>
<evidence type="ECO:0000256" key="4">
    <source>
        <dbReference type="ARBA" id="ARBA00038652"/>
    </source>
</evidence>
<dbReference type="SUPFAM" id="SSF116734">
    <property type="entry name" value="DNA methylase specificity domain"/>
    <property type="match status" value="2"/>
</dbReference>
<keyword evidence="6" id="KW-0255">Endonuclease</keyword>
<dbReference type="Gene3D" id="3.90.220.20">
    <property type="entry name" value="DNA methylase specificity domains"/>
    <property type="match status" value="2"/>
</dbReference>
<sequence length="454" mass="52144">MAKRETLSLDELLERALVKAEDKPCNVPNNWLHFYFTSLIDIQGGTQPPKSQFVSSLQEGYVRLVQIRDFASYDYIVYIPAKDNLRYFEEKDILIARYGASLGRICTGLSGACNVALAKTIFPHQVFHTKFMYWLLNSEWFQNPLLSISRTAQAGFNKEDLSGFKMPLPPLSEQQRIVDLIELLFEKLDRAKELVQNVLDSFEERKLAILHKAFTGDLTAKWRKENGLYHDEEWKIVELEKVAIAIDPHPSHRTPASYESGIPYIGIAECNYRTLEIDFLNARKVSPNVLDEHISRYNISDGDFIIGKIGTIGKPFEIPTSRNYVLSANVILIQAKKEHIIPKYMFYMFQSSHIETQLLEGLKATTQAAFGIKKVRKIKLNYCSIKEQEEIVRILDNLLENEQRAKKLCDVIDNIVHMKKSILARAFRGELSTNNPNEESSLELLKEVLRERVG</sequence>
<reference evidence="6" key="1">
    <citation type="submission" date="2022-05" db="EMBL/GenBank/DDBJ databases">
        <title>Expanded diversity of anoxic marine methylotrophy in a Black Sea sulfate reducing microorganism.</title>
        <authorList>
            <person name="Fischer P.Q."/>
            <person name="Stams A.J.M."/>
            <person name="Villanueva L."/>
            <person name="Sousa D.Z."/>
        </authorList>
    </citation>
    <scope>NUCLEOTIDE SEQUENCE</scope>
    <source>
        <strain evidence="6">P130</strain>
    </source>
</reference>
<evidence type="ECO:0000313" key="6">
    <source>
        <dbReference type="EMBL" id="MDO0821299.1"/>
    </source>
</evidence>
<gene>
    <name evidence="6" type="ORF">M8H41_00290</name>
</gene>
<proteinExistence type="inferred from homology"/>
<comment type="similarity">
    <text evidence="1">Belongs to the type-I restriction system S methylase family.</text>
</comment>
<dbReference type="CDD" id="cd17263">
    <property type="entry name" value="RMtype1_S_AbaB8300I-TRD1-CR1_like"/>
    <property type="match status" value="1"/>
</dbReference>
<keyword evidence="7" id="KW-1185">Reference proteome</keyword>
<keyword evidence="2" id="KW-0680">Restriction system</keyword>
<evidence type="ECO:0000256" key="3">
    <source>
        <dbReference type="ARBA" id="ARBA00023125"/>
    </source>
</evidence>
<comment type="subunit">
    <text evidence="4">The methyltransferase is composed of M and S polypeptides.</text>
</comment>
<feature type="domain" description="Type I restriction modification DNA specificity" evidence="5">
    <location>
        <begin position="232"/>
        <end position="400"/>
    </location>
</feature>
<name>A0ABT8QL59_9FIRM</name>
<dbReference type="Proteomes" id="UP001176021">
    <property type="component" value="Unassembled WGS sequence"/>
</dbReference>
<dbReference type="InterPro" id="IPR044946">
    <property type="entry name" value="Restrct_endonuc_typeI_TRD_sf"/>
</dbReference>
<evidence type="ECO:0000256" key="1">
    <source>
        <dbReference type="ARBA" id="ARBA00010923"/>
    </source>
</evidence>
<keyword evidence="3" id="KW-0238">DNA-binding</keyword>
<dbReference type="InterPro" id="IPR000055">
    <property type="entry name" value="Restrct_endonuc_typeI_TRD"/>
</dbReference>
<protein>
    <submittedName>
        <fullName evidence="6">Restriction endonuclease subunit S</fullName>
    </submittedName>
</protein>
<comment type="caution">
    <text evidence="6">The sequence shown here is derived from an EMBL/GenBank/DDBJ whole genome shotgun (WGS) entry which is preliminary data.</text>
</comment>
<dbReference type="PANTHER" id="PTHR43140:SF1">
    <property type="entry name" value="TYPE I RESTRICTION ENZYME ECOKI SPECIFICITY SUBUNIT"/>
    <property type="match status" value="1"/>
</dbReference>
<dbReference type="EMBL" id="JAMJEV010000001">
    <property type="protein sequence ID" value="MDO0821299.1"/>
    <property type="molecule type" value="Genomic_DNA"/>
</dbReference>
<feature type="domain" description="Type I restriction modification DNA specificity" evidence="5">
    <location>
        <begin position="30"/>
        <end position="187"/>
    </location>
</feature>
<dbReference type="PANTHER" id="PTHR43140">
    <property type="entry name" value="TYPE-1 RESTRICTION ENZYME ECOKI SPECIFICITY PROTEIN"/>
    <property type="match status" value="1"/>
</dbReference>
<keyword evidence="6" id="KW-0540">Nuclease</keyword>
<accession>A0ABT8QL59</accession>
<evidence type="ECO:0000256" key="2">
    <source>
        <dbReference type="ARBA" id="ARBA00022747"/>
    </source>
</evidence>
<dbReference type="InterPro" id="IPR051212">
    <property type="entry name" value="Type-I_RE_S_subunit"/>
</dbReference>